<evidence type="ECO:0000256" key="1">
    <source>
        <dbReference type="SAM" id="MobiDB-lite"/>
    </source>
</evidence>
<evidence type="ECO:0000313" key="3">
    <source>
        <dbReference type="Proteomes" id="UP000050525"/>
    </source>
</evidence>
<proteinExistence type="predicted"/>
<dbReference type="Proteomes" id="UP000050525">
    <property type="component" value="Unassembled WGS sequence"/>
</dbReference>
<protein>
    <submittedName>
        <fullName evidence="2">Uncharacterized protein</fullName>
    </submittedName>
</protein>
<comment type="caution">
    <text evidence="2">The sequence shown here is derived from an EMBL/GenBank/DDBJ whole genome shotgun (WGS) entry which is preliminary data.</text>
</comment>
<organism evidence="2 3">
    <name type="scientific">Alligator mississippiensis</name>
    <name type="common">American alligator</name>
    <dbReference type="NCBI Taxonomy" id="8496"/>
    <lineage>
        <taxon>Eukaryota</taxon>
        <taxon>Metazoa</taxon>
        <taxon>Chordata</taxon>
        <taxon>Craniata</taxon>
        <taxon>Vertebrata</taxon>
        <taxon>Euteleostomi</taxon>
        <taxon>Archelosauria</taxon>
        <taxon>Archosauria</taxon>
        <taxon>Crocodylia</taxon>
        <taxon>Alligatoridae</taxon>
        <taxon>Alligatorinae</taxon>
        <taxon>Alligator</taxon>
    </lineage>
</organism>
<dbReference type="EMBL" id="AKHW03006178">
    <property type="protein sequence ID" value="KYO23768.1"/>
    <property type="molecule type" value="Genomic_DNA"/>
</dbReference>
<sequence length="67" mass="7643">MKSKNNQRRKTWKLVLGSHGMYLPHHRDSGSPLPEGASSSETHKMTNPSPQKILLNCLYMFNELMST</sequence>
<name>A0A151MGY0_ALLMI</name>
<reference evidence="2 3" key="1">
    <citation type="journal article" date="2012" name="Genome Biol.">
        <title>Sequencing three crocodilian genomes to illuminate the evolution of archosaurs and amniotes.</title>
        <authorList>
            <person name="St John J.A."/>
            <person name="Braun E.L."/>
            <person name="Isberg S.R."/>
            <person name="Miles L.G."/>
            <person name="Chong A.Y."/>
            <person name="Gongora J."/>
            <person name="Dalzell P."/>
            <person name="Moran C."/>
            <person name="Bed'hom B."/>
            <person name="Abzhanov A."/>
            <person name="Burgess S.C."/>
            <person name="Cooksey A.M."/>
            <person name="Castoe T.A."/>
            <person name="Crawford N.G."/>
            <person name="Densmore L.D."/>
            <person name="Drew J.C."/>
            <person name="Edwards S.V."/>
            <person name="Faircloth B.C."/>
            <person name="Fujita M.K."/>
            <person name="Greenwold M.J."/>
            <person name="Hoffmann F.G."/>
            <person name="Howard J.M."/>
            <person name="Iguchi T."/>
            <person name="Janes D.E."/>
            <person name="Khan S.Y."/>
            <person name="Kohno S."/>
            <person name="de Koning A.J."/>
            <person name="Lance S.L."/>
            <person name="McCarthy F.M."/>
            <person name="McCormack J.E."/>
            <person name="Merchant M.E."/>
            <person name="Peterson D.G."/>
            <person name="Pollock D.D."/>
            <person name="Pourmand N."/>
            <person name="Raney B.J."/>
            <person name="Roessler K.A."/>
            <person name="Sanford J.R."/>
            <person name="Sawyer R.H."/>
            <person name="Schmidt C.J."/>
            <person name="Triplett E.W."/>
            <person name="Tuberville T.D."/>
            <person name="Venegas-Anaya M."/>
            <person name="Howard J.T."/>
            <person name="Jarvis E.D."/>
            <person name="Guillette L.J.Jr."/>
            <person name="Glenn T.C."/>
            <person name="Green R.E."/>
            <person name="Ray D.A."/>
        </authorList>
    </citation>
    <scope>NUCLEOTIDE SEQUENCE [LARGE SCALE GENOMIC DNA]</scope>
    <source>
        <strain evidence="2">KSC_2009_1</strain>
    </source>
</reference>
<evidence type="ECO:0000313" key="2">
    <source>
        <dbReference type="EMBL" id="KYO23768.1"/>
    </source>
</evidence>
<dbReference type="AlphaFoldDB" id="A0A151MGY0"/>
<feature type="compositionally biased region" description="Polar residues" evidence="1">
    <location>
        <begin position="37"/>
        <end position="49"/>
    </location>
</feature>
<gene>
    <name evidence="2" type="ORF">Y1Q_0002377</name>
</gene>
<accession>A0A151MGY0</accession>
<keyword evidence="3" id="KW-1185">Reference proteome</keyword>
<feature type="region of interest" description="Disordered" evidence="1">
    <location>
        <begin position="21"/>
        <end position="49"/>
    </location>
</feature>